<reference evidence="1 2" key="1">
    <citation type="submission" date="2019-10" db="EMBL/GenBank/DDBJ databases">
        <title>Genomic and transcriptomic insights into the perfect genentic adaptation of a filamentous nitrogen-fixing cyanobacterium to rice fields.</title>
        <authorList>
            <person name="Chen Z."/>
        </authorList>
    </citation>
    <scope>NUCLEOTIDE SEQUENCE [LARGE SCALE GENOMIC DNA]</scope>
    <source>
        <strain evidence="1">CCNUC1</strain>
    </source>
</reference>
<dbReference type="AlphaFoldDB" id="A0A5P8W7R4"/>
<protein>
    <submittedName>
        <fullName evidence="1">Uncharacterized protein</fullName>
    </submittedName>
</protein>
<accession>A0A5P8W7R4</accession>
<evidence type="ECO:0000313" key="2">
    <source>
        <dbReference type="Proteomes" id="UP000326678"/>
    </source>
</evidence>
<sequence>MRSLGLDPWCDRKSYSNTVQIRFFDDTPLIVKTAIYRVSCLTEPY</sequence>
<dbReference type="KEGG" id="nsh:GXM_06262"/>
<proteinExistence type="predicted"/>
<keyword evidence="2" id="KW-1185">Reference proteome</keyword>
<dbReference type="EMBL" id="CP045226">
    <property type="protein sequence ID" value="QFS48768.1"/>
    <property type="molecule type" value="Genomic_DNA"/>
</dbReference>
<dbReference type="Proteomes" id="UP000326678">
    <property type="component" value="Chromosome Gxm1"/>
</dbReference>
<name>A0A5P8W7R4_9NOSO</name>
<evidence type="ECO:0000313" key="1">
    <source>
        <dbReference type="EMBL" id="QFS48768.1"/>
    </source>
</evidence>
<organism evidence="1 2">
    <name type="scientific">Nostoc sphaeroides CCNUC1</name>
    <dbReference type="NCBI Taxonomy" id="2653204"/>
    <lineage>
        <taxon>Bacteria</taxon>
        <taxon>Bacillati</taxon>
        <taxon>Cyanobacteriota</taxon>
        <taxon>Cyanophyceae</taxon>
        <taxon>Nostocales</taxon>
        <taxon>Nostocaceae</taxon>
        <taxon>Nostoc</taxon>
    </lineage>
</organism>
<gene>
    <name evidence="1" type="ORF">GXM_06262</name>
</gene>